<proteinExistence type="predicted"/>
<evidence type="ECO:0000313" key="2">
    <source>
        <dbReference type="EMBL" id="AWG25387.1"/>
    </source>
</evidence>
<evidence type="ECO:0000313" key="3">
    <source>
        <dbReference type="Proteomes" id="UP000244677"/>
    </source>
</evidence>
<feature type="domain" description="Glycosyltransferase 2-like" evidence="1">
    <location>
        <begin position="42"/>
        <end position="165"/>
    </location>
</feature>
<dbReference type="InterPro" id="IPR001173">
    <property type="entry name" value="Glyco_trans_2-like"/>
</dbReference>
<evidence type="ECO:0000259" key="1">
    <source>
        <dbReference type="Pfam" id="PF00535"/>
    </source>
</evidence>
<name>A0A2S1LNP6_9FLAO</name>
<dbReference type="EMBL" id="CP020919">
    <property type="protein sequence ID" value="AWG25387.1"/>
    <property type="molecule type" value="Genomic_DNA"/>
</dbReference>
<sequence length="337" mass="39018">MRVGFNPHKDKVESDTRYLHQVIIPVYIPNEEGYFGDSITIFKYCLQSLFKTCHEKTFFTIVNNGSCQKVLDYCNQLLFEKKIHEIIHTSNIGKLNAVLKGVTGHNIPLVTIADADVLFLTHWQNETNNVFARFPKAGVVGIVPQFKQFEGGSVNVIREMFFSRKLRFTDVKNPLALIQFYKSIGWDHDYNKDYLLKNLTIASKGYFAIVGSGHFVATYRRDLFDKIITFNEAKMGAGSEKYLDDLPLKQGLWRLTTANNHAFHMGNVKESWMEEELKNLMPEDLEMCPGATYENLEKSALGLGITNRIFQKLFSKRWFRKWFYKYKGLPPNMISNY</sequence>
<dbReference type="Proteomes" id="UP000244677">
    <property type="component" value="Chromosome"/>
</dbReference>
<reference evidence="2 3" key="1">
    <citation type="submission" date="2017-04" db="EMBL/GenBank/DDBJ databases">
        <title>Complete genome sequence of Flavobacterium kingsejong AJ004.</title>
        <authorList>
            <person name="Lee P.C."/>
        </authorList>
    </citation>
    <scope>NUCLEOTIDE SEQUENCE [LARGE SCALE GENOMIC DNA]</scope>
    <source>
        <strain evidence="2 3">AJ004</strain>
    </source>
</reference>
<gene>
    <name evidence="2" type="ORF">FK004_09115</name>
</gene>
<organism evidence="2 3">
    <name type="scientific">Flavobacterium kingsejongi</name>
    <dbReference type="NCBI Taxonomy" id="1678728"/>
    <lineage>
        <taxon>Bacteria</taxon>
        <taxon>Pseudomonadati</taxon>
        <taxon>Bacteroidota</taxon>
        <taxon>Flavobacteriia</taxon>
        <taxon>Flavobacteriales</taxon>
        <taxon>Flavobacteriaceae</taxon>
        <taxon>Flavobacterium</taxon>
    </lineage>
</organism>
<dbReference type="InterPro" id="IPR029044">
    <property type="entry name" value="Nucleotide-diphossugar_trans"/>
</dbReference>
<dbReference type="KEGG" id="fki:FK004_09115"/>
<protein>
    <recommendedName>
        <fullName evidence="1">Glycosyltransferase 2-like domain-containing protein</fullName>
    </recommendedName>
</protein>
<dbReference type="Pfam" id="PF00535">
    <property type="entry name" value="Glycos_transf_2"/>
    <property type="match status" value="1"/>
</dbReference>
<dbReference type="Gene3D" id="3.90.550.10">
    <property type="entry name" value="Spore Coat Polysaccharide Biosynthesis Protein SpsA, Chain A"/>
    <property type="match status" value="1"/>
</dbReference>
<accession>A0A2S1LNP6</accession>
<dbReference type="AlphaFoldDB" id="A0A2S1LNP6"/>
<dbReference type="SUPFAM" id="SSF53448">
    <property type="entry name" value="Nucleotide-diphospho-sugar transferases"/>
    <property type="match status" value="1"/>
</dbReference>
<dbReference type="OrthoDB" id="1116632at2"/>
<dbReference type="RefSeq" id="WP_108736984.1">
    <property type="nucleotide sequence ID" value="NZ_CP020919.1"/>
</dbReference>
<keyword evidence="3" id="KW-1185">Reference proteome</keyword>